<keyword evidence="1" id="KW-0732">Signal</keyword>
<dbReference type="InterPro" id="IPR058248">
    <property type="entry name" value="Lxx211020-like"/>
</dbReference>
<comment type="caution">
    <text evidence="2">The sequence shown here is derived from an EMBL/GenBank/DDBJ whole genome shotgun (WGS) entry which is preliminary data.</text>
</comment>
<evidence type="ECO:0000256" key="1">
    <source>
        <dbReference type="SAM" id="SignalP"/>
    </source>
</evidence>
<accession>A0ABT5IVL0</accession>
<evidence type="ECO:0000313" key="3">
    <source>
        <dbReference type="Proteomes" id="UP001219956"/>
    </source>
</evidence>
<sequence length="152" mass="15938">MRKLAVLALASLLSLPALAHEYTAGALKIGHPWSRAMPATSPTAGVFMTINNTGKDADKLISATSPQAGKIEMHTHVNDNGVMRMREVAGGIAVPAGEATKLAPGGLHVMLFDIKQQAKVGDKFPLVLKFEKAGEVKVDVKVEDGAPAAHAH</sequence>
<name>A0ABT5IVL0_9NEIS</name>
<dbReference type="Pfam" id="PF04314">
    <property type="entry name" value="PCuAC"/>
    <property type="match status" value="1"/>
</dbReference>
<keyword evidence="3" id="KW-1185">Reference proteome</keyword>
<feature type="chain" id="PRO_5046862402" evidence="1">
    <location>
        <begin position="20"/>
        <end position="152"/>
    </location>
</feature>
<dbReference type="InterPro" id="IPR007410">
    <property type="entry name" value="LpqE-like"/>
</dbReference>
<dbReference type="SUPFAM" id="SSF110087">
    <property type="entry name" value="DR1885-like metal-binding protein"/>
    <property type="match status" value="1"/>
</dbReference>
<evidence type="ECO:0000313" key="2">
    <source>
        <dbReference type="EMBL" id="MDC7716315.1"/>
    </source>
</evidence>
<dbReference type="PANTHER" id="PTHR36302">
    <property type="entry name" value="BLR7088 PROTEIN"/>
    <property type="match status" value="1"/>
</dbReference>
<dbReference type="InterPro" id="IPR036182">
    <property type="entry name" value="PCuAC_sf"/>
</dbReference>
<reference evidence="2 3" key="1">
    <citation type="submission" date="2023-01" db="EMBL/GenBank/DDBJ databases">
        <title>Novel species of the genus Vogesella isolated from rivers.</title>
        <authorList>
            <person name="Lu H."/>
        </authorList>
    </citation>
    <scope>NUCLEOTIDE SEQUENCE [LARGE SCALE GENOMIC DNA]</scope>
    <source>
        <strain evidence="2 3">DC21W</strain>
    </source>
</reference>
<dbReference type="Gene3D" id="2.60.40.1890">
    <property type="entry name" value="PCu(A)C copper chaperone"/>
    <property type="match status" value="1"/>
</dbReference>
<dbReference type="Proteomes" id="UP001219956">
    <property type="component" value="Unassembled WGS sequence"/>
</dbReference>
<proteinExistence type="predicted"/>
<protein>
    <submittedName>
        <fullName evidence="2">Copper chaperone PCu(A)C</fullName>
    </submittedName>
</protein>
<feature type="signal peptide" evidence="1">
    <location>
        <begin position="1"/>
        <end position="19"/>
    </location>
</feature>
<dbReference type="RefSeq" id="WP_272750736.1">
    <property type="nucleotide sequence ID" value="NZ_JAQQLF010000004.1"/>
</dbReference>
<organism evidence="2 3">
    <name type="scientific">Vogesella aquatica</name>
    <dbReference type="NCBI Taxonomy" id="2984206"/>
    <lineage>
        <taxon>Bacteria</taxon>
        <taxon>Pseudomonadati</taxon>
        <taxon>Pseudomonadota</taxon>
        <taxon>Betaproteobacteria</taxon>
        <taxon>Neisseriales</taxon>
        <taxon>Chromobacteriaceae</taxon>
        <taxon>Vogesella</taxon>
    </lineage>
</organism>
<dbReference type="PANTHER" id="PTHR36302:SF1">
    <property type="entry name" value="COPPER CHAPERONE PCU(A)C"/>
    <property type="match status" value="1"/>
</dbReference>
<dbReference type="EMBL" id="JAQQLF010000004">
    <property type="protein sequence ID" value="MDC7716315.1"/>
    <property type="molecule type" value="Genomic_DNA"/>
</dbReference>
<gene>
    <name evidence="2" type="ORF">PQU95_03645</name>
</gene>